<dbReference type="NCBIfam" id="NF033819">
    <property type="entry name" value="IS66_TnpB"/>
    <property type="match status" value="1"/>
</dbReference>
<gene>
    <name evidence="1" type="primary">tnpB</name>
    <name evidence="1" type="ORF">PS396_07425</name>
</gene>
<protein>
    <submittedName>
        <fullName evidence="1">IS66 family insertion sequence element accessory protein TnpB</fullName>
    </submittedName>
</protein>
<dbReference type="EMBL" id="JAQSFA010000019">
    <property type="protein sequence ID" value="MEE6701626.1"/>
    <property type="molecule type" value="Genomic_DNA"/>
</dbReference>
<dbReference type="Proteomes" id="UP001335665">
    <property type="component" value="Unassembled WGS sequence"/>
</dbReference>
<evidence type="ECO:0000313" key="2">
    <source>
        <dbReference type="Proteomes" id="UP001335665"/>
    </source>
</evidence>
<dbReference type="PANTHER" id="PTHR36455:SF1">
    <property type="entry name" value="BLR8292 PROTEIN"/>
    <property type="match status" value="1"/>
</dbReference>
<keyword evidence="2" id="KW-1185">Reference proteome</keyword>
<reference evidence="1 2" key="1">
    <citation type="submission" date="2023-02" db="EMBL/GenBank/DDBJ databases">
        <title>The predominant lactic acid bacteria and yeasts involved in the spontaneous fermentation of millet during the production of the traditional porridge Hausa koko in Ghana.</title>
        <authorList>
            <person name="Atter A."/>
            <person name="Diaz M."/>
        </authorList>
    </citation>
    <scope>NUCLEOTIDE SEQUENCE [LARGE SCALE GENOMIC DNA]</scope>
    <source>
        <strain evidence="1 2">FI11552</strain>
    </source>
</reference>
<proteinExistence type="predicted"/>
<name>A0ABU7SUG6_9LACO</name>
<accession>A0ABU7SUG6</accession>
<comment type="caution">
    <text evidence="1">The sequence shown here is derived from an EMBL/GenBank/DDBJ whole genome shotgun (WGS) entry which is preliminary data.</text>
</comment>
<dbReference type="InterPro" id="IPR008878">
    <property type="entry name" value="Transposase_IS66_Orf2"/>
</dbReference>
<dbReference type="Pfam" id="PF05717">
    <property type="entry name" value="TnpB_IS66"/>
    <property type="match status" value="1"/>
</dbReference>
<dbReference type="PANTHER" id="PTHR36455">
    <property type="match status" value="1"/>
</dbReference>
<dbReference type="RefSeq" id="WP_331192957.1">
    <property type="nucleotide sequence ID" value="NZ_JAQSEP010000015.1"/>
</dbReference>
<organism evidence="1 2">
    <name type="scientific">Limosilactobacillus pontis</name>
    <dbReference type="NCBI Taxonomy" id="35787"/>
    <lineage>
        <taxon>Bacteria</taxon>
        <taxon>Bacillati</taxon>
        <taxon>Bacillota</taxon>
        <taxon>Bacilli</taxon>
        <taxon>Lactobacillales</taxon>
        <taxon>Lactobacillaceae</taxon>
        <taxon>Limosilactobacillus</taxon>
    </lineage>
</organism>
<sequence>MVIAENYGLELYDNSLFLFCGLRNDRFKELLWDGEGFILLYKRFENGHLSWPRHSNEAKELSARQLDWLLKGLNPLPVRRIKACPTRYLLLNYLCLKSLFFDIIIDRSKSVCASSA</sequence>
<evidence type="ECO:0000313" key="1">
    <source>
        <dbReference type="EMBL" id="MEE6701626.1"/>
    </source>
</evidence>